<dbReference type="EMBL" id="JAPMOS010000004">
    <property type="protein sequence ID" value="KAJ4462198.1"/>
    <property type="molecule type" value="Genomic_DNA"/>
</dbReference>
<protein>
    <submittedName>
        <fullName evidence="1">Uncharacterized protein</fullName>
    </submittedName>
</protein>
<accession>A0ABQ8UUY9</accession>
<gene>
    <name evidence="1" type="ORF">PAPYR_1384</name>
</gene>
<comment type="caution">
    <text evidence="1">The sequence shown here is derived from an EMBL/GenBank/DDBJ whole genome shotgun (WGS) entry which is preliminary data.</text>
</comment>
<proteinExistence type="predicted"/>
<evidence type="ECO:0000313" key="1">
    <source>
        <dbReference type="EMBL" id="KAJ4462198.1"/>
    </source>
</evidence>
<evidence type="ECO:0000313" key="2">
    <source>
        <dbReference type="Proteomes" id="UP001141327"/>
    </source>
</evidence>
<dbReference type="Proteomes" id="UP001141327">
    <property type="component" value="Unassembled WGS sequence"/>
</dbReference>
<name>A0ABQ8UUY9_9EUKA</name>
<sequence length="66" mass="7354">MSEASVAVAKSAGKIARDHPRVNVYNPLRYTQVVEIPELVKFRYGQTSVPQPETICSSSQYDLDRG</sequence>
<organism evidence="1 2">
    <name type="scientific">Paratrimastix pyriformis</name>
    <dbReference type="NCBI Taxonomy" id="342808"/>
    <lineage>
        <taxon>Eukaryota</taxon>
        <taxon>Metamonada</taxon>
        <taxon>Preaxostyla</taxon>
        <taxon>Paratrimastigidae</taxon>
        <taxon>Paratrimastix</taxon>
    </lineage>
</organism>
<keyword evidence="2" id="KW-1185">Reference proteome</keyword>
<reference evidence="1" key="1">
    <citation type="journal article" date="2022" name="bioRxiv">
        <title>Genomics of Preaxostyla Flagellates Illuminates Evolutionary Transitions and the Path Towards Mitochondrial Loss.</title>
        <authorList>
            <person name="Novak L.V.F."/>
            <person name="Treitli S.C."/>
            <person name="Pyrih J."/>
            <person name="Halakuc P."/>
            <person name="Pipaliya S.V."/>
            <person name="Vacek V."/>
            <person name="Brzon O."/>
            <person name="Soukal P."/>
            <person name="Eme L."/>
            <person name="Dacks J.B."/>
            <person name="Karnkowska A."/>
            <person name="Elias M."/>
            <person name="Hampl V."/>
        </authorList>
    </citation>
    <scope>NUCLEOTIDE SEQUENCE</scope>
    <source>
        <strain evidence="1">RCP-MX</strain>
    </source>
</reference>